<sequence>MPVAPSPAWLLRCLAALALLGLGACSDYPRDPERTLAQVQGGVLHAGVVHDPPFVVLVPGRAPSGPEVWLVEAFAARHDARVDWQVGTHDRLMQRLEDFGLDLVVGGTAPDSPWKKRVALSEPFRDVDEAGTPVMRVLALPPGENAWQLEVEAYLRSGAARARLGSEAR</sequence>
<organism evidence="2 3">
    <name type="scientific">Marilutibacter spongiae</name>
    <dbReference type="NCBI Taxonomy" id="2025720"/>
    <lineage>
        <taxon>Bacteria</taxon>
        <taxon>Pseudomonadati</taxon>
        <taxon>Pseudomonadota</taxon>
        <taxon>Gammaproteobacteria</taxon>
        <taxon>Lysobacterales</taxon>
        <taxon>Lysobacteraceae</taxon>
        <taxon>Marilutibacter</taxon>
    </lineage>
</organism>
<evidence type="ECO:0000256" key="1">
    <source>
        <dbReference type="SAM" id="SignalP"/>
    </source>
</evidence>
<name>A0A7W3Y6X9_9GAMM</name>
<protein>
    <submittedName>
        <fullName evidence="2">ABC transporter substrate-binding protein</fullName>
    </submittedName>
</protein>
<feature type="signal peptide" evidence="1">
    <location>
        <begin position="1"/>
        <end position="18"/>
    </location>
</feature>
<accession>A0A7W3Y6X9</accession>
<dbReference type="Proteomes" id="UP000523196">
    <property type="component" value="Unassembled WGS sequence"/>
</dbReference>
<dbReference type="SUPFAM" id="SSF53850">
    <property type="entry name" value="Periplasmic binding protein-like II"/>
    <property type="match status" value="1"/>
</dbReference>
<evidence type="ECO:0000313" key="3">
    <source>
        <dbReference type="Proteomes" id="UP000523196"/>
    </source>
</evidence>
<keyword evidence="3" id="KW-1185">Reference proteome</keyword>
<evidence type="ECO:0000313" key="2">
    <source>
        <dbReference type="EMBL" id="MBB1061574.1"/>
    </source>
</evidence>
<gene>
    <name evidence="2" type="ORF">H4F98_13455</name>
</gene>
<reference evidence="2 3" key="1">
    <citation type="submission" date="2020-08" db="EMBL/GenBank/DDBJ databases">
        <authorList>
            <person name="Xu S."/>
            <person name="Li A."/>
        </authorList>
    </citation>
    <scope>NUCLEOTIDE SEQUENCE [LARGE SCALE GENOMIC DNA]</scope>
    <source>
        <strain evidence="2 3">119BY6-57</strain>
    </source>
</reference>
<comment type="caution">
    <text evidence="2">The sequence shown here is derived from an EMBL/GenBank/DDBJ whole genome shotgun (WGS) entry which is preliminary data.</text>
</comment>
<dbReference type="Gene3D" id="3.40.190.10">
    <property type="entry name" value="Periplasmic binding protein-like II"/>
    <property type="match status" value="1"/>
</dbReference>
<keyword evidence="1" id="KW-0732">Signal</keyword>
<feature type="chain" id="PRO_5031121508" evidence="1">
    <location>
        <begin position="19"/>
        <end position="169"/>
    </location>
</feature>
<dbReference type="RefSeq" id="WP_182688350.1">
    <property type="nucleotide sequence ID" value="NZ_JACHTF010000016.1"/>
</dbReference>
<proteinExistence type="predicted"/>
<dbReference type="AlphaFoldDB" id="A0A7W3Y6X9"/>
<dbReference type="EMBL" id="JACHTF010000016">
    <property type="protein sequence ID" value="MBB1061574.1"/>
    <property type="molecule type" value="Genomic_DNA"/>
</dbReference>